<gene>
    <name evidence="1" type="ORF">AVEN_64980_1</name>
</gene>
<evidence type="ECO:0000313" key="2">
    <source>
        <dbReference type="Proteomes" id="UP000499080"/>
    </source>
</evidence>
<name>A0A4Y2U048_ARAVE</name>
<keyword evidence="2" id="KW-1185">Reference proteome</keyword>
<proteinExistence type="predicted"/>
<comment type="caution">
    <text evidence="1">The sequence shown here is derived from an EMBL/GenBank/DDBJ whole genome shotgun (WGS) entry which is preliminary data.</text>
</comment>
<evidence type="ECO:0000313" key="1">
    <source>
        <dbReference type="EMBL" id="GBO04967.1"/>
    </source>
</evidence>
<sequence length="94" mass="9721">MSYSKAGGALRAHLLVTGRTPVKGGGVGALAARNGGYFGSATVSVFCFVADGLSEVPGFLCMDMVFLCDTLLGLKFECDITSVDSSIDSKTLFT</sequence>
<dbReference type="EMBL" id="BGPR01031747">
    <property type="protein sequence ID" value="GBO04967.1"/>
    <property type="molecule type" value="Genomic_DNA"/>
</dbReference>
<protein>
    <submittedName>
        <fullName evidence="1">Uncharacterized protein</fullName>
    </submittedName>
</protein>
<organism evidence="1 2">
    <name type="scientific">Araneus ventricosus</name>
    <name type="common">Orbweaver spider</name>
    <name type="synonym">Epeira ventricosa</name>
    <dbReference type="NCBI Taxonomy" id="182803"/>
    <lineage>
        <taxon>Eukaryota</taxon>
        <taxon>Metazoa</taxon>
        <taxon>Ecdysozoa</taxon>
        <taxon>Arthropoda</taxon>
        <taxon>Chelicerata</taxon>
        <taxon>Arachnida</taxon>
        <taxon>Araneae</taxon>
        <taxon>Araneomorphae</taxon>
        <taxon>Entelegynae</taxon>
        <taxon>Araneoidea</taxon>
        <taxon>Araneidae</taxon>
        <taxon>Araneus</taxon>
    </lineage>
</organism>
<accession>A0A4Y2U048</accession>
<reference evidence="1 2" key="1">
    <citation type="journal article" date="2019" name="Sci. Rep.">
        <title>Orb-weaving spider Araneus ventricosus genome elucidates the spidroin gene catalogue.</title>
        <authorList>
            <person name="Kono N."/>
            <person name="Nakamura H."/>
            <person name="Ohtoshi R."/>
            <person name="Moran D.A.P."/>
            <person name="Shinohara A."/>
            <person name="Yoshida Y."/>
            <person name="Fujiwara M."/>
            <person name="Mori M."/>
            <person name="Tomita M."/>
            <person name="Arakawa K."/>
        </authorList>
    </citation>
    <scope>NUCLEOTIDE SEQUENCE [LARGE SCALE GENOMIC DNA]</scope>
</reference>
<dbReference type="AlphaFoldDB" id="A0A4Y2U048"/>
<dbReference type="Proteomes" id="UP000499080">
    <property type="component" value="Unassembled WGS sequence"/>
</dbReference>